<evidence type="ECO:0000259" key="6">
    <source>
        <dbReference type="PROSITE" id="PS50977"/>
    </source>
</evidence>
<dbReference type="Pfam" id="PF02909">
    <property type="entry name" value="TetR_C_1"/>
    <property type="match status" value="1"/>
</dbReference>
<dbReference type="InterPro" id="IPR050109">
    <property type="entry name" value="HTH-type_TetR-like_transc_reg"/>
</dbReference>
<keyword evidence="7" id="KW-0614">Plasmid</keyword>
<dbReference type="PROSITE" id="PS50977">
    <property type="entry name" value="HTH_TETR_2"/>
    <property type="match status" value="1"/>
</dbReference>
<proteinExistence type="predicted"/>
<dbReference type="RefSeq" id="WP_350242080.1">
    <property type="nucleotide sequence ID" value="NZ_CP158298.1"/>
</dbReference>
<evidence type="ECO:0000256" key="1">
    <source>
        <dbReference type="ARBA" id="ARBA00022491"/>
    </source>
</evidence>
<keyword evidence="4" id="KW-0804">Transcription</keyword>
<dbReference type="GO" id="GO:0000976">
    <property type="term" value="F:transcription cis-regulatory region binding"/>
    <property type="evidence" value="ECO:0007669"/>
    <property type="project" value="TreeGrafter"/>
</dbReference>
<dbReference type="Pfam" id="PF00440">
    <property type="entry name" value="TetR_N"/>
    <property type="match status" value="1"/>
</dbReference>
<protein>
    <submittedName>
        <fullName evidence="7">TetR/AcrR family transcriptional regulator</fullName>
    </submittedName>
</protein>
<evidence type="ECO:0000256" key="3">
    <source>
        <dbReference type="ARBA" id="ARBA00023125"/>
    </source>
</evidence>
<dbReference type="SUPFAM" id="SSF46689">
    <property type="entry name" value="Homeodomain-like"/>
    <property type="match status" value="1"/>
</dbReference>
<dbReference type="PRINTS" id="PR00400">
    <property type="entry name" value="TETREPRESSOR"/>
</dbReference>
<dbReference type="InterPro" id="IPR036271">
    <property type="entry name" value="Tet_transcr_reg_TetR-rel_C_sf"/>
</dbReference>
<reference evidence="7" key="1">
    <citation type="submission" date="2024-06" db="EMBL/GenBank/DDBJ databases">
        <title>Draft Genome Sequence of Deinococcus sonorensis Type Strain KR-87, a Biofilm Producing Representative of the Genus Deinococcus.</title>
        <authorList>
            <person name="Boren L.S."/>
            <person name="Grosso R.A."/>
            <person name="Hugenberg-Cox A.N."/>
            <person name="Hill J.T.E."/>
            <person name="Albert C.M."/>
            <person name="Tuohy J.M."/>
        </authorList>
    </citation>
    <scope>NUCLEOTIDE SEQUENCE</scope>
    <source>
        <strain evidence="7">KR-87</strain>
        <plasmid evidence="7">pDson03</plasmid>
    </source>
</reference>
<keyword evidence="2" id="KW-0805">Transcription regulation</keyword>
<dbReference type="InterPro" id="IPR001647">
    <property type="entry name" value="HTH_TetR"/>
</dbReference>
<evidence type="ECO:0000256" key="5">
    <source>
        <dbReference type="PROSITE-ProRule" id="PRU00335"/>
    </source>
</evidence>
<dbReference type="Gene3D" id="1.10.10.60">
    <property type="entry name" value="Homeodomain-like"/>
    <property type="match status" value="1"/>
</dbReference>
<dbReference type="GO" id="GO:0003700">
    <property type="term" value="F:DNA-binding transcription factor activity"/>
    <property type="evidence" value="ECO:0007669"/>
    <property type="project" value="TreeGrafter"/>
</dbReference>
<feature type="DNA-binding region" description="H-T-H motif" evidence="5">
    <location>
        <begin position="37"/>
        <end position="56"/>
    </location>
</feature>
<dbReference type="PANTHER" id="PTHR30055:SF151">
    <property type="entry name" value="TRANSCRIPTIONAL REGULATORY PROTEIN"/>
    <property type="match status" value="1"/>
</dbReference>
<dbReference type="InterPro" id="IPR009057">
    <property type="entry name" value="Homeodomain-like_sf"/>
</dbReference>
<dbReference type="InterPro" id="IPR004111">
    <property type="entry name" value="Repressor_TetR_C"/>
</dbReference>
<dbReference type="GO" id="GO:0046677">
    <property type="term" value="P:response to antibiotic"/>
    <property type="evidence" value="ECO:0007669"/>
    <property type="project" value="InterPro"/>
</dbReference>
<dbReference type="InterPro" id="IPR003012">
    <property type="entry name" value="Tet_transcr_reg_TetR"/>
</dbReference>
<geneLocation type="plasmid" evidence="7">
    <name>pDson03</name>
</geneLocation>
<evidence type="ECO:0000256" key="4">
    <source>
        <dbReference type="ARBA" id="ARBA00023163"/>
    </source>
</evidence>
<gene>
    <name evidence="7" type="ORF">ABOD76_05140</name>
</gene>
<dbReference type="KEGG" id="dsc:ABOD76_05140"/>
<dbReference type="AlphaFoldDB" id="A0AAU7U6R6"/>
<dbReference type="SUPFAM" id="SSF48498">
    <property type="entry name" value="Tetracyclin repressor-like, C-terminal domain"/>
    <property type="match status" value="1"/>
</dbReference>
<sequence>MTPSDPSHREPRTPLTRERILRASLDLVDQQGLEALSMRRVGQALGVEAMSLYKHVKDKDDLIDGLIDLVIAEIDVPDTADDWKDAMRQRAISAHQVLLRHRWACPLMGSRVNIGPAMLAYINDTFAWLHHGGFTVEQTLDAWHALDGHIYGFTLQQLNLPFAPEEAANMAAVGMELISADQYPHFHAAVAAIVDMGGRVERFEFALDLILDGLERLLTSPSHDTASEGAPTPS</sequence>
<dbReference type="PANTHER" id="PTHR30055">
    <property type="entry name" value="HTH-TYPE TRANSCRIPTIONAL REGULATOR RUTR"/>
    <property type="match status" value="1"/>
</dbReference>
<keyword evidence="1" id="KW-0678">Repressor</keyword>
<dbReference type="Gene3D" id="1.10.357.10">
    <property type="entry name" value="Tetracycline Repressor, domain 2"/>
    <property type="match status" value="1"/>
</dbReference>
<organism evidence="7">
    <name type="scientific">Deinococcus sonorensis KR-87</name>
    <dbReference type="NCBI Taxonomy" id="694439"/>
    <lineage>
        <taxon>Bacteria</taxon>
        <taxon>Thermotogati</taxon>
        <taxon>Deinococcota</taxon>
        <taxon>Deinococci</taxon>
        <taxon>Deinococcales</taxon>
        <taxon>Deinococcaceae</taxon>
        <taxon>Deinococcus</taxon>
    </lineage>
</organism>
<name>A0AAU7U6R6_9DEIO</name>
<dbReference type="EMBL" id="CP158298">
    <property type="protein sequence ID" value="XBV84075.1"/>
    <property type="molecule type" value="Genomic_DNA"/>
</dbReference>
<evidence type="ECO:0000256" key="2">
    <source>
        <dbReference type="ARBA" id="ARBA00023015"/>
    </source>
</evidence>
<feature type="domain" description="HTH tetR-type" evidence="6">
    <location>
        <begin position="14"/>
        <end position="74"/>
    </location>
</feature>
<dbReference type="PRINTS" id="PR00455">
    <property type="entry name" value="HTHTETR"/>
</dbReference>
<evidence type="ECO:0000313" key="7">
    <source>
        <dbReference type="EMBL" id="XBV84075.1"/>
    </source>
</evidence>
<accession>A0AAU7U6R6</accession>
<keyword evidence="3 5" id="KW-0238">DNA-binding</keyword>
<dbReference type="GO" id="GO:0045892">
    <property type="term" value="P:negative regulation of DNA-templated transcription"/>
    <property type="evidence" value="ECO:0007669"/>
    <property type="project" value="InterPro"/>
</dbReference>